<comment type="similarity">
    <text evidence="2 5">Belongs to the acyl-CoA dehydrogenase family.</text>
</comment>
<evidence type="ECO:0000259" key="7">
    <source>
        <dbReference type="Pfam" id="PF00441"/>
    </source>
</evidence>
<feature type="domain" description="Acyl-CoA dehydrogenase/oxidase C-terminal" evidence="7">
    <location>
        <begin position="231"/>
        <end position="375"/>
    </location>
</feature>
<dbReference type="Pfam" id="PF00441">
    <property type="entry name" value="Acyl-CoA_dh_1"/>
    <property type="match status" value="1"/>
</dbReference>
<evidence type="ECO:0000256" key="6">
    <source>
        <dbReference type="SAM" id="MobiDB-lite"/>
    </source>
</evidence>
<keyword evidence="5" id="KW-0560">Oxidoreductase</keyword>
<dbReference type="Gene3D" id="1.20.140.10">
    <property type="entry name" value="Butyryl-CoA Dehydrogenase, subunit A, domain 3"/>
    <property type="match status" value="1"/>
</dbReference>
<feature type="domain" description="Acyl-CoA oxidase/dehydrogenase middle" evidence="8">
    <location>
        <begin position="122"/>
        <end position="205"/>
    </location>
</feature>
<accession>A0ABY1MHN0</accession>
<evidence type="ECO:0000313" key="11">
    <source>
        <dbReference type="Proteomes" id="UP000193566"/>
    </source>
</evidence>
<dbReference type="Gene3D" id="2.40.110.10">
    <property type="entry name" value="Butyryl-CoA Dehydrogenase, subunit A, domain 2"/>
    <property type="match status" value="1"/>
</dbReference>
<evidence type="ECO:0000259" key="8">
    <source>
        <dbReference type="Pfam" id="PF02770"/>
    </source>
</evidence>
<gene>
    <name evidence="10" type="ORF">SAMN02745947_04947</name>
</gene>
<dbReference type="InterPro" id="IPR013786">
    <property type="entry name" value="AcylCoA_DH/ox_N"/>
</dbReference>
<reference evidence="10 11" key="1">
    <citation type="submission" date="2017-04" db="EMBL/GenBank/DDBJ databases">
        <authorList>
            <person name="Varghese N."/>
            <person name="Submissions S."/>
        </authorList>
    </citation>
    <scope>NUCLEOTIDE SEQUENCE [LARGE SCALE GENOMIC DNA]</scope>
    <source>
        <strain evidence="10 11">J3</strain>
    </source>
</reference>
<evidence type="ECO:0000259" key="9">
    <source>
        <dbReference type="Pfam" id="PF02771"/>
    </source>
</evidence>
<feature type="region of interest" description="Disordered" evidence="6">
    <location>
        <begin position="388"/>
        <end position="407"/>
    </location>
</feature>
<evidence type="ECO:0000256" key="5">
    <source>
        <dbReference type="RuleBase" id="RU362125"/>
    </source>
</evidence>
<dbReference type="SUPFAM" id="SSF47203">
    <property type="entry name" value="Acyl-CoA dehydrogenase C-terminal domain-like"/>
    <property type="match status" value="1"/>
</dbReference>
<evidence type="ECO:0000256" key="1">
    <source>
        <dbReference type="ARBA" id="ARBA00001974"/>
    </source>
</evidence>
<dbReference type="EMBL" id="FXAV01000022">
    <property type="protein sequence ID" value="SMG56927.1"/>
    <property type="molecule type" value="Genomic_DNA"/>
</dbReference>
<comment type="cofactor">
    <cofactor evidence="1 5">
        <name>FAD</name>
        <dbReference type="ChEBI" id="CHEBI:57692"/>
    </cofactor>
</comment>
<dbReference type="Pfam" id="PF02770">
    <property type="entry name" value="Acyl-CoA_dh_M"/>
    <property type="match status" value="1"/>
</dbReference>
<dbReference type="InterPro" id="IPR006091">
    <property type="entry name" value="Acyl-CoA_Oxase/DH_mid-dom"/>
</dbReference>
<evidence type="ECO:0000313" key="10">
    <source>
        <dbReference type="EMBL" id="SMG56927.1"/>
    </source>
</evidence>
<evidence type="ECO:0000256" key="4">
    <source>
        <dbReference type="ARBA" id="ARBA00022827"/>
    </source>
</evidence>
<dbReference type="PANTHER" id="PTHR43884">
    <property type="entry name" value="ACYL-COA DEHYDROGENASE"/>
    <property type="match status" value="1"/>
</dbReference>
<dbReference type="InterPro" id="IPR009075">
    <property type="entry name" value="AcylCo_DH/oxidase_C"/>
</dbReference>
<keyword evidence="11" id="KW-1185">Reference proteome</keyword>
<organism evidence="10 11">
    <name type="scientific">Rhodococcus rhodochrous J3</name>
    <dbReference type="NCBI Taxonomy" id="903528"/>
    <lineage>
        <taxon>Bacteria</taxon>
        <taxon>Bacillati</taxon>
        <taxon>Actinomycetota</taxon>
        <taxon>Actinomycetes</taxon>
        <taxon>Mycobacteriales</taxon>
        <taxon>Nocardiaceae</taxon>
        <taxon>Rhodococcus</taxon>
    </lineage>
</organism>
<dbReference type="Pfam" id="PF02771">
    <property type="entry name" value="Acyl-CoA_dh_N"/>
    <property type="match status" value="1"/>
</dbReference>
<dbReference type="RefSeq" id="WP_085470545.1">
    <property type="nucleotide sequence ID" value="NZ_FXAV01000022.1"/>
</dbReference>
<feature type="domain" description="Acyl-CoA dehydrogenase/oxidase N-terminal" evidence="9">
    <location>
        <begin position="8"/>
        <end position="118"/>
    </location>
</feature>
<evidence type="ECO:0000256" key="3">
    <source>
        <dbReference type="ARBA" id="ARBA00022630"/>
    </source>
</evidence>
<keyword evidence="4 5" id="KW-0274">FAD</keyword>
<dbReference type="InterPro" id="IPR009100">
    <property type="entry name" value="AcylCoA_DH/oxidase_NM_dom_sf"/>
</dbReference>
<dbReference type="PANTHER" id="PTHR43884:SF37">
    <property type="entry name" value="ACYL-COA DEHYDROGENASE"/>
    <property type="match status" value="1"/>
</dbReference>
<comment type="caution">
    <text evidence="10">The sequence shown here is derived from an EMBL/GenBank/DDBJ whole genome shotgun (WGS) entry which is preliminary data.</text>
</comment>
<dbReference type="InterPro" id="IPR036250">
    <property type="entry name" value="AcylCo_DH-like_C"/>
</dbReference>
<name>A0ABY1MHN0_RHORH</name>
<sequence>MTQLLNADAHGIRDAVRAYATKRLAPGYLQRAKSSMFPWDLHREIADLGIYGLLAGEEYNPLEREDFVAAGVAVEELAYADFNVANMTIPVMLMSTLIRHHASDVVVERWLPRLVAGETYVAFGLTEPETGSDAANIKTVARATANGYIISGEKTSVTMLAEAEAIILAARTIRDGEDVGVSTFLVPLDARGIATSAVPDTGWGILGRGVLHLDGVEVPPENLIGLEGRAFSRVLNGFDFTRPLLALTGLGAARASLDETAEYVRRRTAFGEPLAKFEGVSFPIAEHLTKVEAARLICYAALEKRTLGLPHTSDAAMAKWYGPLVASAAVKECLLLHGNYGYSTELPFEQRLRDVMSVEIADGTAQIQKIIIMREKYGTDFVPYERRGAGAVSPGQRGPAHPVSAVP</sequence>
<protein>
    <submittedName>
        <fullName evidence="10">Cyclohexanecarboxyl-CoA dehydrogenase</fullName>
    </submittedName>
</protein>
<dbReference type="Gene3D" id="1.10.540.10">
    <property type="entry name" value="Acyl-CoA dehydrogenase/oxidase, N-terminal domain"/>
    <property type="match status" value="1"/>
</dbReference>
<proteinExistence type="inferred from homology"/>
<keyword evidence="3 5" id="KW-0285">Flavoprotein</keyword>
<dbReference type="Proteomes" id="UP000193566">
    <property type="component" value="Unassembled WGS sequence"/>
</dbReference>
<dbReference type="InterPro" id="IPR046373">
    <property type="entry name" value="Acyl-CoA_Oxase/DH_mid-dom_sf"/>
</dbReference>
<evidence type="ECO:0000256" key="2">
    <source>
        <dbReference type="ARBA" id="ARBA00009347"/>
    </source>
</evidence>
<dbReference type="InterPro" id="IPR037069">
    <property type="entry name" value="AcylCoA_DH/ox_N_sf"/>
</dbReference>
<dbReference type="SUPFAM" id="SSF56645">
    <property type="entry name" value="Acyl-CoA dehydrogenase NM domain-like"/>
    <property type="match status" value="1"/>
</dbReference>